<gene>
    <name evidence="1" type="ORF">IWX46DRAFT_104282</name>
</gene>
<reference evidence="1 2" key="1">
    <citation type="submission" date="2024-04" db="EMBL/GenBank/DDBJ databases">
        <title>Phyllosticta paracitricarpa is synonymous to the EU quarantine fungus P. citricarpa based on phylogenomic analyses.</title>
        <authorList>
            <consortium name="Lawrence Berkeley National Laboratory"/>
            <person name="Van Ingen-Buijs V.A."/>
            <person name="Van Westerhoven A.C."/>
            <person name="Haridas S."/>
            <person name="Skiadas P."/>
            <person name="Martin F."/>
            <person name="Groenewald J.Z."/>
            <person name="Crous P.W."/>
            <person name="Seidl M.F."/>
        </authorList>
    </citation>
    <scope>NUCLEOTIDE SEQUENCE [LARGE SCALE GENOMIC DNA]</scope>
    <source>
        <strain evidence="1 2">CBS 122670</strain>
    </source>
</reference>
<comment type="caution">
    <text evidence="1">The sequence shown here is derived from an EMBL/GenBank/DDBJ whole genome shotgun (WGS) entry which is preliminary data.</text>
</comment>
<sequence>MFECFLREDTPHCHIPAAMVSNYFSSLPASLPVLCIFPLSLLTAYCLAQLACTTSHTHTHTHIDACERGMIHRKKTHSPTCPCETKQQPSANVALNLTGSIRLHTHARARGSWATYLGNSFVCCLAACLVLRVRVRSHKLSTCSGGGWVVSHVHTCELEKNVMEN</sequence>
<dbReference type="Proteomes" id="UP001365128">
    <property type="component" value="Unassembled WGS sequence"/>
</dbReference>
<organism evidence="1 2">
    <name type="scientific">Phyllosticta citricarpa</name>
    <dbReference type="NCBI Taxonomy" id="55181"/>
    <lineage>
        <taxon>Eukaryota</taxon>
        <taxon>Fungi</taxon>
        <taxon>Dikarya</taxon>
        <taxon>Ascomycota</taxon>
        <taxon>Pezizomycotina</taxon>
        <taxon>Dothideomycetes</taxon>
        <taxon>Dothideomycetes incertae sedis</taxon>
        <taxon>Botryosphaeriales</taxon>
        <taxon>Phyllostictaceae</taxon>
        <taxon>Phyllosticta</taxon>
    </lineage>
</organism>
<evidence type="ECO:0000313" key="2">
    <source>
        <dbReference type="Proteomes" id="UP001365128"/>
    </source>
</evidence>
<accession>A0ABR1MC13</accession>
<proteinExistence type="predicted"/>
<name>A0ABR1MC13_9PEZI</name>
<protein>
    <submittedName>
        <fullName evidence="1">Uncharacterized protein</fullName>
    </submittedName>
</protein>
<dbReference type="EMBL" id="JBBPDW010000017">
    <property type="protein sequence ID" value="KAK7545589.1"/>
    <property type="molecule type" value="Genomic_DNA"/>
</dbReference>
<keyword evidence="2" id="KW-1185">Reference proteome</keyword>
<evidence type="ECO:0000313" key="1">
    <source>
        <dbReference type="EMBL" id="KAK7545589.1"/>
    </source>
</evidence>